<name>A0A521CU83_9BACL</name>
<gene>
    <name evidence="1" type="ORF">SAMN06264849_104155</name>
</gene>
<evidence type="ECO:0000313" key="1">
    <source>
        <dbReference type="EMBL" id="SMO62291.1"/>
    </source>
</evidence>
<evidence type="ECO:0000313" key="2">
    <source>
        <dbReference type="Proteomes" id="UP000315636"/>
    </source>
</evidence>
<dbReference type="RefSeq" id="WP_142505223.1">
    <property type="nucleotide sequence ID" value="NZ_FXTI01000004.1"/>
</dbReference>
<dbReference type="EMBL" id="FXTI01000004">
    <property type="protein sequence ID" value="SMO62291.1"/>
    <property type="molecule type" value="Genomic_DNA"/>
</dbReference>
<dbReference type="OrthoDB" id="2989675at2"/>
<dbReference type="Proteomes" id="UP000315636">
    <property type="component" value="Unassembled WGS sequence"/>
</dbReference>
<reference evidence="1 2" key="1">
    <citation type="submission" date="2017-05" db="EMBL/GenBank/DDBJ databases">
        <authorList>
            <person name="Varghese N."/>
            <person name="Submissions S."/>
        </authorList>
    </citation>
    <scope>NUCLEOTIDE SEQUENCE [LARGE SCALE GENOMIC DNA]</scope>
    <source>
        <strain evidence="1 2">DSM 45474</strain>
    </source>
</reference>
<organism evidence="1 2">
    <name type="scientific">Melghirimyces algeriensis</name>
    <dbReference type="NCBI Taxonomy" id="910412"/>
    <lineage>
        <taxon>Bacteria</taxon>
        <taxon>Bacillati</taxon>
        <taxon>Bacillota</taxon>
        <taxon>Bacilli</taxon>
        <taxon>Bacillales</taxon>
        <taxon>Thermoactinomycetaceae</taxon>
        <taxon>Melghirimyces</taxon>
    </lineage>
</organism>
<dbReference type="AlphaFoldDB" id="A0A521CU83"/>
<accession>A0A521CU83</accession>
<sequence length="109" mass="12214">MASSGPTKKDFADLINQMMGQNVVNSQLLDQVLKEAKKGYHQQGLEGFFEYIRNLTNIPLSNTELKQLMDIVIGAGTPDQALNHLVNQKWISKDKAETIERKIGSQGKR</sequence>
<protein>
    <submittedName>
        <fullName evidence="1">Uncharacterized protein</fullName>
    </submittedName>
</protein>
<proteinExistence type="predicted"/>
<keyword evidence="2" id="KW-1185">Reference proteome</keyword>